<dbReference type="Gene3D" id="1.20.950.20">
    <property type="entry name" value="Transmembrane di-heme cytochromes, Chain C"/>
    <property type="match status" value="1"/>
</dbReference>
<sequence>MPALDPAPVSRGRIRSSRWFPLIWLVPIGLVLLVVAVLAARWLRELPDIQSFIADYPGATELPAGTPVGFPWWLQWQHALNAFFLLLIVRTGWQIGSGKRPPAFWTRRNDGLIRSKNPPKRHSIHVWFHLVLDALWVANGVLYWVLLFVSGQWLRLVPLSWDVVPHAVSAGIQYLSLDWPVHNGWIHYNGLQLLMYGFTVFIAAPLALFTGLRLSTIWPASLGWVPEKPTRTLHVWVMLYFIGFTIVHVGLVLTTGAVRNLNHMYAGRDDDSWIGLGVFAVSLIVMIVGWVVARPAVLTRLAALGGTVRK</sequence>
<feature type="transmembrane region" description="Helical" evidence="1">
    <location>
        <begin position="21"/>
        <end position="43"/>
    </location>
</feature>
<feature type="transmembrane region" description="Helical" evidence="1">
    <location>
        <begin position="193"/>
        <end position="212"/>
    </location>
</feature>
<reference evidence="2" key="1">
    <citation type="journal article" date="2014" name="Int. J. Syst. Evol. Microbiol.">
        <title>Complete genome sequence of Corynebacterium casei LMG S-19264T (=DSM 44701T), isolated from a smear-ripened cheese.</title>
        <authorList>
            <consortium name="US DOE Joint Genome Institute (JGI-PGF)"/>
            <person name="Walter F."/>
            <person name="Albersmeier A."/>
            <person name="Kalinowski J."/>
            <person name="Ruckert C."/>
        </authorList>
    </citation>
    <scope>NUCLEOTIDE SEQUENCE</scope>
    <source>
        <strain evidence="2">CGMCC 1.16548</strain>
    </source>
</reference>
<keyword evidence="1" id="KW-0472">Membrane</keyword>
<gene>
    <name evidence="2" type="ORF">GCM10011600_02560</name>
</gene>
<feature type="transmembrane region" description="Helical" evidence="1">
    <location>
        <begin position="76"/>
        <end position="93"/>
    </location>
</feature>
<dbReference type="EMBL" id="BNAI01000001">
    <property type="protein sequence ID" value="GHF05554.1"/>
    <property type="molecule type" value="Genomic_DNA"/>
</dbReference>
<reference evidence="2" key="2">
    <citation type="submission" date="2020-09" db="EMBL/GenBank/DDBJ databases">
        <authorList>
            <person name="Sun Q."/>
            <person name="Zhou Y."/>
        </authorList>
    </citation>
    <scope>NUCLEOTIDE SEQUENCE</scope>
    <source>
        <strain evidence="2">CGMCC 1.16548</strain>
    </source>
</reference>
<evidence type="ECO:0000313" key="3">
    <source>
        <dbReference type="Proteomes" id="UP000617531"/>
    </source>
</evidence>
<feature type="transmembrane region" description="Helical" evidence="1">
    <location>
        <begin position="233"/>
        <end position="253"/>
    </location>
</feature>
<dbReference type="SUPFAM" id="SSF81342">
    <property type="entry name" value="Transmembrane di-heme cytochromes"/>
    <property type="match status" value="1"/>
</dbReference>
<protein>
    <recommendedName>
        <fullName evidence="4">Cytochrome b561 bacterial/Ni-hydrogenase domain-containing protein</fullName>
    </recommendedName>
</protein>
<organism evidence="2 3">
    <name type="scientific">Pseudolysinimonas yzui</name>
    <dbReference type="NCBI Taxonomy" id="2708254"/>
    <lineage>
        <taxon>Bacteria</taxon>
        <taxon>Bacillati</taxon>
        <taxon>Actinomycetota</taxon>
        <taxon>Actinomycetes</taxon>
        <taxon>Micrococcales</taxon>
        <taxon>Microbacteriaceae</taxon>
        <taxon>Pseudolysinimonas</taxon>
    </lineage>
</organism>
<dbReference type="Proteomes" id="UP000617531">
    <property type="component" value="Unassembled WGS sequence"/>
</dbReference>
<dbReference type="GO" id="GO:0016020">
    <property type="term" value="C:membrane"/>
    <property type="evidence" value="ECO:0007669"/>
    <property type="project" value="InterPro"/>
</dbReference>
<proteinExistence type="predicted"/>
<keyword evidence="1" id="KW-0812">Transmembrane</keyword>
<dbReference type="RefSeq" id="WP_229841802.1">
    <property type="nucleotide sequence ID" value="NZ_BNAI01000001.1"/>
</dbReference>
<keyword evidence="1" id="KW-1133">Transmembrane helix</keyword>
<feature type="transmembrane region" description="Helical" evidence="1">
    <location>
        <begin position="273"/>
        <end position="293"/>
    </location>
</feature>
<accession>A0A8J3GMQ2</accession>
<evidence type="ECO:0008006" key="4">
    <source>
        <dbReference type="Google" id="ProtNLM"/>
    </source>
</evidence>
<keyword evidence="3" id="KW-1185">Reference proteome</keyword>
<feature type="transmembrane region" description="Helical" evidence="1">
    <location>
        <begin position="124"/>
        <end position="146"/>
    </location>
</feature>
<dbReference type="AlphaFoldDB" id="A0A8J3GMQ2"/>
<evidence type="ECO:0000313" key="2">
    <source>
        <dbReference type="EMBL" id="GHF05554.1"/>
    </source>
</evidence>
<dbReference type="GO" id="GO:0022904">
    <property type="term" value="P:respiratory electron transport chain"/>
    <property type="evidence" value="ECO:0007669"/>
    <property type="project" value="InterPro"/>
</dbReference>
<comment type="caution">
    <text evidence="2">The sequence shown here is derived from an EMBL/GenBank/DDBJ whole genome shotgun (WGS) entry which is preliminary data.</text>
</comment>
<name>A0A8J3GMQ2_9MICO</name>
<dbReference type="InterPro" id="IPR016174">
    <property type="entry name" value="Di-haem_cyt_TM"/>
</dbReference>
<evidence type="ECO:0000256" key="1">
    <source>
        <dbReference type="SAM" id="Phobius"/>
    </source>
</evidence>